<dbReference type="AlphaFoldDB" id="A0A850H6A0"/>
<evidence type="ECO:0000256" key="4">
    <source>
        <dbReference type="ARBA" id="ARBA00023136"/>
    </source>
</evidence>
<gene>
    <name evidence="8" type="ORF">HUV48_11800</name>
</gene>
<dbReference type="InterPro" id="IPR023408">
    <property type="entry name" value="MscS_beta-dom_sf"/>
</dbReference>
<evidence type="ECO:0000313" key="9">
    <source>
        <dbReference type="Proteomes" id="UP000561438"/>
    </source>
</evidence>
<dbReference type="EMBL" id="JABWGV010000004">
    <property type="protein sequence ID" value="NVD45692.1"/>
    <property type="molecule type" value="Genomic_DNA"/>
</dbReference>
<keyword evidence="4 6" id="KW-0472">Membrane</keyword>
<name>A0A850H6A0_9SPHN</name>
<evidence type="ECO:0000256" key="6">
    <source>
        <dbReference type="SAM" id="Phobius"/>
    </source>
</evidence>
<dbReference type="InterPro" id="IPR010920">
    <property type="entry name" value="LSM_dom_sf"/>
</dbReference>
<keyword evidence="3 6" id="KW-1133">Transmembrane helix</keyword>
<feature type="transmembrane region" description="Helical" evidence="6">
    <location>
        <begin position="380"/>
        <end position="400"/>
    </location>
</feature>
<dbReference type="PANTHER" id="PTHR30566">
    <property type="entry name" value="YNAI-RELATED MECHANOSENSITIVE ION CHANNEL"/>
    <property type="match status" value="1"/>
</dbReference>
<sequence>MNSNARIPKPSTNDFKRRQTADFCCACLFRKHASSRSLLRQGRRILAIWKNLLALAALLLSIPVLAQSGRQVAHGSEPYVYEVETLSNGSAPASPLELDTPMGMMETFMAAGKRGDWDRASAALDMTNVDGGENPEAARAYAARLYDLLNRSVSLDWASLPDRPDAVDTETSSKDPMAGTARRSIIVGELEWDGRTVPIRIARVQEPGGEPLWVFSRQSVANVPALYAIYGPTKFEQALPAPLREQAFWTLAWWEVIALPIILLIAAFAAALTYFAINRWRHRLDQDTKLYGILQAVHLPATLLAFAGTFAAVRATFFRLSGPVKDLLDPLQLVLVLAAVIGIALAVIDYLFDFATSRRTDELEAPENNADRNFYTKMSAIRRIVTALLLVAGIGFLLVASDISNTLGFSILASAGLVGLILVFAARKVLGDIMASVQIAFAQTARIGDAIYYCGRWCYVEKIGFTHLRLRSWDERRIIAPLGDFTSDSFENWTKQDPTLMMHVELELDNRADVEALRKPFREFVESDEDVVHPDEAKCQVVGQSARAMVVRFMARAPDPKTGWAMHCRLREHMLAAASRLDASSDREPAPAFIPREREVRMDAED</sequence>
<comment type="caution">
    <text evidence="8">The sequence shown here is derived from an EMBL/GenBank/DDBJ whole genome shotgun (WGS) entry which is preliminary data.</text>
</comment>
<reference evidence="8 9" key="1">
    <citation type="submission" date="2020-06" db="EMBL/GenBank/DDBJ databases">
        <title>Altererythrobacter sp. HHU K3-1.</title>
        <authorList>
            <person name="Zhang D."/>
            <person name="Xue H."/>
        </authorList>
    </citation>
    <scope>NUCLEOTIDE SEQUENCE [LARGE SCALE GENOMIC DNA]</scope>
    <source>
        <strain evidence="8 9">HHU K3-1</strain>
    </source>
</reference>
<feature type="transmembrane region" description="Helical" evidence="6">
    <location>
        <begin position="333"/>
        <end position="352"/>
    </location>
</feature>
<dbReference type="Gene3D" id="1.10.287.1260">
    <property type="match status" value="1"/>
</dbReference>
<feature type="transmembrane region" description="Helical" evidence="6">
    <location>
        <begin position="289"/>
        <end position="313"/>
    </location>
</feature>
<feature type="compositionally biased region" description="Basic and acidic residues" evidence="5">
    <location>
        <begin position="583"/>
        <end position="606"/>
    </location>
</feature>
<comment type="subcellular location">
    <subcellularLocation>
        <location evidence="1">Membrane</location>
    </subcellularLocation>
</comment>
<dbReference type="SUPFAM" id="SSF50182">
    <property type="entry name" value="Sm-like ribonucleoproteins"/>
    <property type="match status" value="1"/>
</dbReference>
<organism evidence="8 9">
    <name type="scientific">Qipengyuania atrilutea</name>
    <dbReference type="NCBI Taxonomy" id="2744473"/>
    <lineage>
        <taxon>Bacteria</taxon>
        <taxon>Pseudomonadati</taxon>
        <taxon>Pseudomonadota</taxon>
        <taxon>Alphaproteobacteria</taxon>
        <taxon>Sphingomonadales</taxon>
        <taxon>Erythrobacteraceae</taxon>
        <taxon>Qipengyuania</taxon>
    </lineage>
</organism>
<evidence type="ECO:0000256" key="2">
    <source>
        <dbReference type="ARBA" id="ARBA00022692"/>
    </source>
</evidence>
<keyword evidence="9" id="KW-1185">Reference proteome</keyword>
<dbReference type="GO" id="GO:0008381">
    <property type="term" value="F:mechanosensitive monoatomic ion channel activity"/>
    <property type="evidence" value="ECO:0007669"/>
    <property type="project" value="UniProtKB-ARBA"/>
</dbReference>
<feature type="transmembrane region" description="Helical" evidence="6">
    <location>
        <begin position="251"/>
        <end position="277"/>
    </location>
</feature>
<dbReference type="Proteomes" id="UP000561438">
    <property type="component" value="Unassembled WGS sequence"/>
</dbReference>
<dbReference type="InterPro" id="IPR006685">
    <property type="entry name" value="MscS_channel_2nd"/>
</dbReference>
<feature type="transmembrane region" description="Helical" evidence="6">
    <location>
        <begin position="45"/>
        <end position="66"/>
    </location>
</feature>
<keyword evidence="2 6" id="KW-0812">Transmembrane</keyword>
<protein>
    <submittedName>
        <fullName evidence="8">Mechanosensitive ion channel family protein</fullName>
    </submittedName>
</protein>
<feature type="region of interest" description="Disordered" evidence="5">
    <location>
        <begin position="579"/>
        <end position="606"/>
    </location>
</feature>
<evidence type="ECO:0000256" key="3">
    <source>
        <dbReference type="ARBA" id="ARBA00022989"/>
    </source>
</evidence>
<feature type="transmembrane region" description="Helical" evidence="6">
    <location>
        <begin position="406"/>
        <end position="426"/>
    </location>
</feature>
<dbReference type="Gene3D" id="2.30.30.60">
    <property type="match status" value="1"/>
</dbReference>
<dbReference type="Pfam" id="PF00924">
    <property type="entry name" value="MS_channel_2nd"/>
    <property type="match status" value="1"/>
</dbReference>
<evidence type="ECO:0000256" key="1">
    <source>
        <dbReference type="ARBA" id="ARBA00004370"/>
    </source>
</evidence>
<proteinExistence type="predicted"/>
<evidence type="ECO:0000259" key="7">
    <source>
        <dbReference type="Pfam" id="PF00924"/>
    </source>
</evidence>
<feature type="domain" description="Mechanosensitive ion channel MscS" evidence="7">
    <location>
        <begin position="429"/>
        <end position="495"/>
    </location>
</feature>
<accession>A0A850H6A0</accession>
<evidence type="ECO:0000313" key="8">
    <source>
        <dbReference type="EMBL" id="NVD45692.1"/>
    </source>
</evidence>
<dbReference type="GO" id="GO:0016020">
    <property type="term" value="C:membrane"/>
    <property type="evidence" value="ECO:0007669"/>
    <property type="project" value="UniProtKB-SubCell"/>
</dbReference>
<evidence type="ECO:0000256" key="5">
    <source>
        <dbReference type="SAM" id="MobiDB-lite"/>
    </source>
</evidence>
<dbReference type="PANTHER" id="PTHR30566:SF25">
    <property type="entry name" value="INNER MEMBRANE PROTEIN"/>
    <property type="match status" value="1"/>
</dbReference>